<dbReference type="AlphaFoldDB" id="A0A0D2P5K0"/>
<protein>
    <submittedName>
        <fullName evidence="2">Uncharacterized protein</fullName>
    </submittedName>
</protein>
<accession>A0A0D2P5K0</accession>
<dbReference type="Proteomes" id="UP000054270">
    <property type="component" value="Unassembled WGS sequence"/>
</dbReference>
<reference evidence="3" key="1">
    <citation type="submission" date="2014-04" db="EMBL/GenBank/DDBJ databases">
        <title>Evolutionary Origins and Diversification of the Mycorrhizal Mutualists.</title>
        <authorList>
            <consortium name="DOE Joint Genome Institute"/>
            <consortium name="Mycorrhizal Genomics Consortium"/>
            <person name="Kohler A."/>
            <person name="Kuo A."/>
            <person name="Nagy L.G."/>
            <person name="Floudas D."/>
            <person name="Copeland A."/>
            <person name="Barry K.W."/>
            <person name="Cichocki N."/>
            <person name="Veneault-Fourrey C."/>
            <person name="LaButti K."/>
            <person name="Lindquist E.A."/>
            <person name="Lipzen A."/>
            <person name="Lundell T."/>
            <person name="Morin E."/>
            <person name="Murat C."/>
            <person name="Riley R."/>
            <person name="Ohm R."/>
            <person name="Sun H."/>
            <person name="Tunlid A."/>
            <person name="Henrissat B."/>
            <person name="Grigoriev I.V."/>
            <person name="Hibbett D.S."/>
            <person name="Martin F."/>
        </authorList>
    </citation>
    <scope>NUCLEOTIDE SEQUENCE [LARGE SCALE GENOMIC DNA]</scope>
    <source>
        <strain evidence="3">FD-334 SS-4</strain>
    </source>
</reference>
<keyword evidence="3" id="KW-1185">Reference proteome</keyword>
<evidence type="ECO:0000313" key="3">
    <source>
        <dbReference type="Proteomes" id="UP000054270"/>
    </source>
</evidence>
<sequence>MNSKCPTLNDSNRIFYHFLNRSSIKSLADTPIRIEDRSYHPHPAPFIQQLYGLKIAINGVSDGQSAKSMIDAYLQRRFGDASGEPVVRRSRVKLDGSVYCVVLSSHQIIQTFLREPSNLFENSGINTSPPPQYLHLLSLGSVPPPPSVIALLPPLTLIPPSNANWTISQCSARIWQQLSGQSLTNKKSFHITSKPPMKASLAPSTAVYAAFNLTTTAQFTLTSLQQSLTTLRLMPVRAHDEHFGQASRKVSTASSPKQLSHGEQKITSRRAPRPSIARSPGVAS</sequence>
<evidence type="ECO:0000256" key="1">
    <source>
        <dbReference type="SAM" id="MobiDB-lite"/>
    </source>
</evidence>
<feature type="compositionally biased region" description="Polar residues" evidence="1">
    <location>
        <begin position="248"/>
        <end position="258"/>
    </location>
</feature>
<evidence type="ECO:0000313" key="2">
    <source>
        <dbReference type="EMBL" id="KJA15685.1"/>
    </source>
</evidence>
<dbReference type="OrthoDB" id="3253702at2759"/>
<feature type="compositionally biased region" description="Low complexity" evidence="1">
    <location>
        <begin position="273"/>
        <end position="284"/>
    </location>
</feature>
<name>A0A0D2P5K0_HYPSF</name>
<feature type="region of interest" description="Disordered" evidence="1">
    <location>
        <begin position="242"/>
        <end position="284"/>
    </location>
</feature>
<organism evidence="2 3">
    <name type="scientific">Hypholoma sublateritium (strain FD-334 SS-4)</name>
    <dbReference type="NCBI Taxonomy" id="945553"/>
    <lineage>
        <taxon>Eukaryota</taxon>
        <taxon>Fungi</taxon>
        <taxon>Dikarya</taxon>
        <taxon>Basidiomycota</taxon>
        <taxon>Agaricomycotina</taxon>
        <taxon>Agaricomycetes</taxon>
        <taxon>Agaricomycetidae</taxon>
        <taxon>Agaricales</taxon>
        <taxon>Agaricineae</taxon>
        <taxon>Strophariaceae</taxon>
        <taxon>Hypholoma</taxon>
    </lineage>
</organism>
<proteinExistence type="predicted"/>
<gene>
    <name evidence="2" type="ORF">HYPSUDRAFT_207689</name>
</gene>
<dbReference type="EMBL" id="KN817638">
    <property type="protein sequence ID" value="KJA15685.1"/>
    <property type="molecule type" value="Genomic_DNA"/>
</dbReference>